<dbReference type="InterPro" id="IPR050490">
    <property type="entry name" value="Bact_solute-bd_prot1"/>
</dbReference>
<name>A0A8J3U918_9ACTN</name>
<gene>
    <name evidence="2" type="ORF">Pph01_53040</name>
</gene>
<comment type="caution">
    <text evidence="2">The sequence shown here is derived from an EMBL/GenBank/DDBJ whole genome shotgun (WGS) entry which is preliminary data.</text>
</comment>
<dbReference type="EMBL" id="BOOP01000025">
    <property type="protein sequence ID" value="GII40301.1"/>
    <property type="molecule type" value="Genomic_DNA"/>
</dbReference>
<evidence type="ECO:0000256" key="1">
    <source>
        <dbReference type="ARBA" id="ARBA00008520"/>
    </source>
</evidence>
<proteinExistence type="inferred from homology"/>
<organism evidence="2 3">
    <name type="scientific">Planotetraspora phitsanulokensis</name>
    <dbReference type="NCBI Taxonomy" id="575192"/>
    <lineage>
        <taxon>Bacteria</taxon>
        <taxon>Bacillati</taxon>
        <taxon>Actinomycetota</taxon>
        <taxon>Actinomycetes</taxon>
        <taxon>Streptosporangiales</taxon>
        <taxon>Streptosporangiaceae</taxon>
        <taxon>Planotetraspora</taxon>
    </lineage>
</organism>
<dbReference type="PANTHER" id="PTHR43649:SF31">
    <property type="entry name" value="SN-GLYCEROL-3-PHOSPHATE-BINDING PERIPLASMIC PROTEIN UGPB"/>
    <property type="match status" value="1"/>
</dbReference>
<dbReference type="PROSITE" id="PS51318">
    <property type="entry name" value="TAT"/>
    <property type="match status" value="1"/>
</dbReference>
<sequence>MEIRNRSGFAASDEGLSRRNLLRSAGLAAALIPLSGVLAACGSDSGGGGAAAPAAAKGVPLPTYVPPVKPKALLEGSAEGVMDVYASFPMDGPRTVNGTIGDGSDFNVLIMTYGQPSPPVDQSPYWQLLNKELNLNVIPHQVPYADFQTKFPALVAGDDLPEFVSVPLYENVARLPQLAEAQFTDLSEFLSGDAVKKYPNLAGIQKAGWLNGYLNGRIYGVPKSDPVFSTQIYTKTDVIKAAGANPQPTNLQEFKDLAKAVTNAQAGVYAFGGNIADFMMMMFGVPNKWTRKADGTFVSAWEHEAFIPAMSELADLYKSGCFHPDTPTLMTNKVQRDALFRSGKLAMLYDGNRSVGIVADDKDVVFDIMVPFGKDGGNAVHWTGGGAYAMTMIKKTTDKKRIDMFLRVLDYIAAPFGSRESFIMSYGVEGVDYEVKDGVAVLTTRGQREQDLGLAYIAGGPQVLCDPQGAPGVDKLNHDWQQKVVPMLLDNPAAHLYSETFNAKGASLQQQMQDAVTAVFLGREPASGLTAAVQKWKTGGGDKMAKEYAEAAAHAG</sequence>
<comment type="similarity">
    <text evidence="1">Belongs to the bacterial solute-binding protein 1 family.</text>
</comment>
<dbReference type="PANTHER" id="PTHR43649">
    <property type="entry name" value="ARABINOSE-BINDING PROTEIN-RELATED"/>
    <property type="match status" value="1"/>
</dbReference>
<reference evidence="2 3" key="1">
    <citation type="submission" date="2021-01" db="EMBL/GenBank/DDBJ databases">
        <title>Whole genome shotgun sequence of Planotetraspora phitsanulokensis NBRC 104273.</title>
        <authorList>
            <person name="Komaki H."/>
            <person name="Tamura T."/>
        </authorList>
    </citation>
    <scope>NUCLEOTIDE SEQUENCE [LARGE SCALE GENOMIC DNA]</scope>
    <source>
        <strain evidence="2 3">NBRC 104273</strain>
    </source>
</reference>
<dbReference type="AlphaFoldDB" id="A0A8J3U918"/>
<dbReference type="RefSeq" id="WP_204075846.1">
    <property type="nucleotide sequence ID" value="NZ_BAABHI010000026.1"/>
</dbReference>
<keyword evidence="3" id="KW-1185">Reference proteome</keyword>
<dbReference type="Proteomes" id="UP000622547">
    <property type="component" value="Unassembled WGS sequence"/>
</dbReference>
<dbReference type="Gene3D" id="3.40.190.10">
    <property type="entry name" value="Periplasmic binding protein-like II"/>
    <property type="match status" value="1"/>
</dbReference>
<dbReference type="InterPro" id="IPR006311">
    <property type="entry name" value="TAT_signal"/>
</dbReference>
<protein>
    <submittedName>
        <fullName evidence="2">Sugar ABC transporter substrate-binding protein</fullName>
    </submittedName>
</protein>
<dbReference type="SUPFAM" id="SSF53850">
    <property type="entry name" value="Periplasmic binding protein-like II"/>
    <property type="match status" value="1"/>
</dbReference>
<evidence type="ECO:0000313" key="3">
    <source>
        <dbReference type="Proteomes" id="UP000622547"/>
    </source>
</evidence>
<accession>A0A8J3U918</accession>
<evidence type="ECO:0000313" key="2">
    <source>
        <dbReference type="EMBL" id="GII40301.1"/>
    </source>
</evidence>